<comment type="cofactor">
    <cofactor evidence="1">
        <name>a divalent metal cation</name>
        <dbReference type="ChEBI" id="CHEBI:60240"/>
    </cofactor>
</comment>
<accession>A0A376H5Q3</accession>
<dbReference type="InterPro" id="IPR005229">
    <property type="entry name" value="YicC/YloC-like"/>
</dbReference>
<name>A0A376H5Q3_ENTGA</name>
<evidence type="ECO:0000259" key="6">
    <source>
        <dbReference type="Pfam" id="PF03755"/>
    </source>
</evidence>
<dbReference type="GO" id="GO:0004521">
    <property type="term" value="F:RNA endonuclease activity"/>
    <property type="evidence" value="ECO:0007669"/>
    <property type="project" value="InterPro"/>
</dbReference>
<evidence type="ECO:0000256" key="5">
    <source>
        <dbReference type="ARBA" id="ARBA00035648"/>
    </source>
</evidence>
<dbReference type="GO" id="GO:0016787">
    <property type="term" value="F:hydrolase activity"/>
    <property type="evidence" value="ECO:0007669"/>
    <property type="project" value="UniProtKB-KW"/>
</dbReference>
<keyword evidence="4" id="KW-0378">Hydrolase</keyword>
<evidence type="ECO:0000256" key="4">
    <source>
        <dbReference type="ARBA" id="ARBA00022801"/>
    </source>
</evidence>
<dbReference type="InterPro" id="IPR013551">
    <property type="entry name" value="YicC-like_C"/>
</dbReference>
<evidence type="ECO:0000259" key="7">
    <source>
        <dbReference type="Pfam" id="PF08340"/>
    </source>
</evidence>
<feature type="domain" description="Endoribonuclease YicC-like N-terminal" evidence="6">
    <location>
        <begin position="1"/>
        <end position="158"/>
    </location>
</feature>
<dbReference type="Proteomes" id="UP000254807">
    <property type="component" value="Unassembled WGS sequence"/>
</dbReference>
<keyword evidence="2" id="KW-0540">Nuclease</keyword>
<sequence length="294" mass="34130">MKSMTGFGKGNGETADYQIEIEIKSVNQRFMDLQLRMPKQLNDLEALIRQEVKKVLQRGRVELYLTLNEKNAAHKEVIVQWDLLVPFLKQVEEEAAQRLDVEELSKKDLLEKLIVHEAFLDVREKQQEDTQLAQGVLDALSQALTAIDQSREIEGQGIYQVLKENQQQLLGKVMELQTFIADYEADHRQRFEKKLTEYLGEQVDQERLLTEMAILLERGDIHEELDRMMIHLDSMTTLLEAKSPIGRELDFLIQEMNREVNTIGSKSSPIEIKNSVVQMKTIIEKIREQVQNIE</sequence>
<dbReference type="NCBIfam" id="TIGR00255">
    <property type="entry name" value="YicC/YloC family endoribonuclease"/>
    <property type="match status" value="1"/>
</dbReference>
<proteinExistence type="inferred from homology"/>
<dbReference type="RefSeq" id="WP_060815016.1">
    <property type="nucleotide sequence ID" value="NZ_JBHULA010000030.1"/>
</dbReference>
<dbReference type="PANTHER" id="PTHR30636:SF3">
    <property type="entry name" value="UPF0701 PROTEIN YICC"/>
    <property type="match status" value="1"/>
</dbReference>
<keyword evidence="9" id="KW-1185">Reference proteome</keyword>
<feature type="domain" description="Endoribonuclease YicC-like C-terminal" evidence="7">
    <location>
        <begin position="182"/>
        <end position="294"/>
    </location>
</feature>
<dbReference type="Pfam" id="PF08340">
    <property type="entry name" value="YicC-like_C"/>
    <property type="match status" value="1"/>
</dbReference>
<evidence type="ECO:0000313" key="8">
    <source>
        <dbReference type="EMBL" id="STD83708.1"/>
    </source>
</evidence>
<reference evidence="8 9" key="1">
    <citation type="submission" date="2018-06" db="EMBL/GenBank/DDBJ databases">
        <authorList>
            <consortium name="Pathogen Informatics"/>
            <person name="Doyle S."/>
        </authorList>
    </citation>
    <scope>NUCLEOTIDE SEQUENCE [LARGE SCALE GENOMIC DNA]</scope>
    <source>
        <strain evidence="8 9">NCTC12360</strain>
    </source>
</reference>
<comment type="similarity">
    <text evidence="5">Belongs to the YicC/YloC family.</text>
</comment>
<gene>
    <name evidence="8" type="primary">yicC</name>
    <name evidence="8" type="ORF">NCTC12360_02181</name>
</gene>
<dbReference type="AlphaFoldDB" id="A0A376H5Q3"/>
<protein>
    <submittedName>
        <fullName evidence="8">TIGR00255 family protein</fullName>
    </submittedName>
</protein>
<evidence type="ECO:0000256" key="2">
    <source>
        <dbReference type="ARBA" id="ARBA00022722"/>
    </source>
</evidence>
<dbReference type="EMBL" id="UFYW01000001">
    <property type="protein sequence ID" value="STD83708.1"/>
    <property type="molecule type" value="Genomic_DNA"/>
</dbReference>
<evidence type="ECO:0000256" key="1">
    <source>
        <dbReference type="ARBA" id="ARBA00001968"/>
    </source>
</evidence>
<evidence type="ECO:0000313" key="9">
    <source>
        <dbReference type="Proteomes" id="UP000254807"/>
    </source>
</evidence>
<dbReference type="Pfam" id="PF03755">
    <property type="entry name" value="YicC-like_N"/>
    <property type="match status" value="1"/>
</dbReference>
<dbReference type="InterPro" id="IPR013527">
    <property type="entry name" value="YicC-like_N"/>
</dbReference>
<evidence type="ECO:0000256" key="3">
    <source>
        <dbReference type="ARBA" id="ARBA00022759"/>
    </source>
</evidence>
<dbReference type="PANTHER" id="PTHR30636">
    <property type="entry name" value="UPF0701 PROTEIN YICC"/>
    <property type="match status" value="1"/>
</dbReference>
<organism evidence="8 9">
    <name type="scientific">Enterococcus gallinarum</name>
    <dbReference type="NCBI Taxonomy" id="1353"/>
    <lineage>
        <taxon>Bacteria</taxon>
        <taxon>Bacillati</taxon>
        <taxon>Bacillota</taxon>
        <taxon>Bacilli</taxon>
        <taxon>Lactobacillales</taxon>
        <taxon>Enterococcaceae</taxon>
        <taxon>Enterococcus</taxon>
    </lineage>
</organism>
<keyword evidence="3" id="KW-0255">Endonuclease</keyword>
<dbReference type="OrthoDB" id="9771229at2"/>